<evidence type="ECO:0000313" key="3">
    <source>
        <dbReference type="Proteomes" id="UP001139157"/>
    </source>
</evidence>
<feature type="region of interest" description="Disordered" evidence="1">
    <location>
        <begin position="454"/>
        <end position="494"/>
    </location>
</feature>
<keyword evidence="3" id="KW-1185">Reference proteome</keyword>
<feature type="region of interest" description="Disordered" evidence="1">
    <location>
        <begin position="321"/>
        <end position="360"/>
    </location>
</feature>
<dbReference type="Proteomes" id="UP001139157">
    <property type="component" value="Unassembled WGS sequence"/>
</dbReference>
<reference evidence="2" key="1">
    <citation type="submission" date="2022-06" db="EMBL/GenBank/DDBJ databases">
        <title>Novel species in genus nocardia.</title>
        <authorList>
            <person name="Li F."/>
        </authorList>
    </citation>
    <scope>NUCLEOTIDE SEQUENCE</scope>
    <source>
        <strain evidence="2">CDC141</strain>
    </source>
</reference>
<proteinExistence type="predicted"/>
<organism evidence="2 3">
    <name type="scientific">Nocardia pulmonis</name>
    <dbReference type="NCBI Taxonomy" id="2951408"/>
    <lineage>
        <taxon>Bacteria</taxon>
        <taxon>Bacillati</taxon>
        <taxon>Actinomycetota</taxon>
        <taxon>Actinomycetes</taxon>
        <taxon>Mycobacteriales</taxon>
        <taxon>Nocardiaceae</taxon>
        <taxon>Nocardia</taxon>
    </lineage>
</organism>
<name>A0A9X2EDA0_9NOCA</name>
<accession>A0A9X2EDA0</accession>
<protein>
    <submittedName>
        <fullName evidence="2">Uncharacterized protein</fullName>
    </submittedName>
</protein>
<feature type="compositionally biased region" description="Polar residues" evidence="1">
    <location>
        <begin position="464"/>
        <end position="474"/>
    </location>
</feature>
<dbReference type="EMBL" id="JAMRXG010000009">
    <property type="protein sequence ID" value="MCM6776128.1"/>
    <property type="molecule type" value="Genomic_DNA"/>
</dbReference>
<dbReference type="RefSeq" id="WP_251914437.1">
    <property type="nucleotide sequence ID" value="NZ_JAMRXG010000009.1"/>
</dbReference>
<feature type="compositionally biased region" description="Low complexity" evidence="1">
    <location>
        <begin position="291"/>
        <end position="306"/>
    </location>
</feature>
<sequence>MRGGEASATGIDKILDSGGDGLRFFTEYLPRYREWAGANPVGHDVNSLTGHYDEQRGMDVEPLRAFATLLGGDVSGIVDYHVGVQQARFSELPVRWSDSGTANLAGARARAVSAQVGNDREALRTIARIVSTAADKLEEIVRTKADAVRTDLATKTVAGKSATQVDSVIAYARGRFGAGTDEDARAELVRQVLPEFTSGDAKAYCGRWLNTVFLPAIDHTVAAFVGLNDATHTAVGGLYDQLAGALESVNAVPYISPDGSPSATTEIGAVTTRNAVDALFGGQRFTDGSEPADTAPASVSPASAQVPNSADALLGSAGLSDTEMANASGSNTGGADTGSSILGGEVPAVPTETSPANPSLTSISDMGQAGVWRPGDIVNVINAVSQITADVPDILEHLGDPIEAVGEAANDFGNAAKGFGEFFEDVIGPDGITGLVREGVEAIEKIDRIIDNHSGDAAAVTPPEAQTRTADGQSPSAPTANGATAPATMEAGQL</sequence>
<feature type="compositionally biased region" description="Low complexity" evidence="1">
    <location>
        <begin position="475"/>
        <end position="488"/>
    </location>
</feature>
<gene>
    <name evidence="2" type="ORF">NDR86_21830</name>
</gene>
<evidence type="ECO:0000256" key="1">
    <source>
        <dbReference type="SAM" id="MobiDB-lite"/>
    </source>
</evidence>
<dbReference type="AlphaFoldDB" id="A0A9X2EDA0"/>
<feature type="compositionally biased region" description="Polar residues" evidence="1">
    <location>
        <begin position="351"/>
        <end position="360"/>
    </location>
</feature>
<comment type="caution">
    <text evidence="2">The sequence shown here is derived from an EMBL/GenBank/DDBJ whole genome shotgun (WGS) entry which is preliminary data.</text>
</comment>
<evidence type="ECO:0000313" key="2">
    <source>
        <dbReference type="EMBL" id="MCM6776128.1"/>
    </source>
</evidence>
<feature type="region of interest" description="Disordered" evidence="1">
    <location>
        <begin position="282"/>
        <end position="306"/>
    </location>
</feature>